<dbReference type="EMBL" id="CM040997">
    <property type="protein sequence ID" value="MCJ8746026.1"/>
    <property type="molecule type" value="Genomic_DNA"/>
</dbReference>
<reference evidence="1" key="1">
    <citation type="submission" date="2020-02" db="EMBL/GenBank/DDBJ databases">
        <title>Genome sequencing of the panga catfish, Pangasius djambal.</title>
        <authorList>
            <person name="Wen M."/>
            <person name="Zahm M."/>
            <person name="Roques C."/>
            <person name="Cabau C."/>
            <person name="Klopp C."/>
            <person name="Donnadieu C."/>
            <person name="Jouanno E."/>
            <person name="Avarre J.-C."/>
            <person name="Campet M."/>
            <person name="Ha T."/>
            <person name="Dugue R."/>
            <person name="Lampietro C."/>
            <person name="Louis A."/>
            <person name="Herpin A."/>
            <person name="Echchiki A."/>
            <person name="Berthelot C."/>
            <person name="Parey E."/>
            <person name="Roest-Crollius H."/>
            <person name="Braasch I."/>
            <person name="Postlethwait J.H."/>
            <person name="Bobe J."/>
            <person name="Montfort J."/>
            <person name="Bouchez O."/>
            <person name="Begum T."/>
            <person name="Schartl M."/>
            <person name="Gustiano R."/>
            <person name="Guiguen Y."/>
        </authorList>
    </citation>
    <scope>NUCLEOTIDE SEQUENCE</scope>
    <source>
        <strain evidence="1">Pdj_M5554</strain>
    </source>
</reference>
<accession>A0ACC5ZFW1</accession>
<proteinExistence type="predicted"/>
<organism evidence="1 2">
    <name type="scientific">Pangasius djambal</name>
    <dbReference type="NCBI Taxonomy" id="1691987"/>
    <lineage>
        <taxon>Eukaryota</taxon>
        <taxon>Metazoa</taxon>
        <taxon>Chordata</taxon>
        <taxon>Craniata</taxon>
        <taxon>Vertebrata</taxon>
        <taxon>Euteleostomi</taxon>
        <taxon>Actinopterygii</taxon>
        <taxon>Neopterygii</taxon>
        <taxon>Teleostei</taxon>
        <taxon>Ostariophysi</taxon>
        <taxon>Siluriformes</taxon>
        <taxon>Pangasiidae</taxon>
        <taxon>Pangasius</taxon>
    </lineage>
</organism>
<dbReference type="Proteomes" id="UP000830395">
    <property type="component" value="Chromosome 23"/>
</dbReference>
<keyword evidence="2" id="KW-1185">Reference proteome</keyword>
<name>A0ACC5ZFW1_9TELE</name>
<gene>
    <name evidence="1" type="ORF">PDJAM_G00137060</name>
</gene>
<sequence>MDPLSRLNVLQLQDPLPKPLDLTKQISEALDLVKKKPSRSDRASGTDSIRSPRSESARSPVNAALPNGLAHEPAKTPMTATGNAQTGDAVIKVTKWRRTGEERRERSGAGPQDAPSSRQRSRFPLTPVETLASECSGSGHADCVSSDDSSAIEVPLGVPTSNGASLTRRDTENEKREKEAMENSSPSLTEWDAPQDSDSVESRNVPSTSEAENADFCKPTRNGSGSSSSSSSSQKMAPATKKTGNQRRSRTSAGKKATASAAKRRKKKKQQRCGLSPPPPSAFPSHEPEIKLKYTSCKEEKREGRGNTFAPYVRMEFSDCTIVNFEEDGDFQARKRRPAAASPGIVPTSSCLQLGRLGSEGRRQTGELCCLCGRTANAAGLGDLHGPYRPCGPDGTTSSRGPDGTTSSRGPDGKCHHADLLMNGHEDAGAKRKRTSDEVGERWVHEDCSIWSAGVFLVKGRLYGLDEALRLAQQAVCSCCHRCGSTLGCFFKGCPNKYHFPCALQAECVFNEENFTLRCPEHKNKSALGASRLQNRCHFLFI</sequence>
<evidence type="ECO:0000313" key="1">
    <source>
        <dbReference type="EMBL" id="MCJ8746026.1"/>
    </source>
</evidence>
<comment type="caution">
    <text evidence="1">The sequence shown here is derived from an EMBL/GenBank/DDBJ whole genome shotgun (WGS) entry which is preliminary data.</text>
</comment>
<evidence type="ECO:0000313" key="2">
    <source>
        <dbReference type="Proteomes" id="UP000830395"/>
    </source>
</evidence>
<protein>
    <submittedName>
        <fullName evidence="1">Uncharacterized protein</fullName>
    </submittedName>
</protein>